<gene>
    <name evidence="2" type="ORF">ACFY05_40560</name>
</gene>
<dbReference type="InterPro" id="IPR040690">
    <property type="entry name" value="FtsX_ECD"/>
</dbReference>
<comment type="caution">
    <text evidence="2">The sequence shown here is derived from an EMBL/GenBank/DDBJ whole genome shotgun (WGS) entry which is preliminary data.</text>
</comment>
<proteinExistence type="predicted"/>
<feature type="domain" description="FtsX extracellular" evidence="1">
    <location>
        <begin position="147"/>
        <end position="250"/>
    </location>
</feature>
<reference evidence="2 3" key="1">
    <citation type="submission" date="2024-10" db="EMBL/GenBank/DDBJ databases">
        <title>The Natural Products Discovery Center: Release of the First 8490 Sequenced Strains for Exploring Actinobacteria Biosynthetic Diversity.</title>
        <authorList>
            <person name="Kalkreuter E."/>
            <person name="Kautsar S.A."/>
            <person name="Yang D."/>
            <person name="Bader C.D."/>
            <person name="Teijaro C.N."/>
            <person name="Fluegel L."/>
            <person name="Davis C.M."/>
            <person name="Simpson J.R."/>
            <person name="Lauterbach L."/>
            <person name="Steele A.D."/>
            <person name="Gui C."/>
            <person name="Meng S."/>
            <person name="Li G."/>
            <person name="Viehrig K."/>
            <person name="Ye F."/>
            <person name="Su P."/>
            <person name="Kiefer A.F."/>
            <person name="Nichols A."/>
            <person name="Cepeda A.J."/>
            <person name="Yan W."/>
            <person name="Fan B."/>
            <person name="Jiang Y."/>
            <person name="Adhikari A."/>
            <person name="Zheng C.-J."/>
            <person name="Schuster L."/>
            <person name="Cowan T.M."/>
            <person name="Smanski M.J."/>
            <person name="Chevrette M.G."/>
            <person name="De Carvalho L.P.S."/>
            <person name="Shen B."/>
        </authorList>
    </citation>
    <scope>NUCLEOTIDE SEQUENCE [LARGE SCALE GENOMIC DNA]</scope>
    <source>
        <strain evidence="2 3">NPDC001281</strain>
    </source>
</reference>
<evidence type="ECO:0000313" key="3">
    <source>
        <dbReference type="Proteomes" id="UP001602119"/>
    </source>
</evidence>
<protein>
    <submittedName>
        <fullName evidence="2">Permease-like cell division protein FtsX</fullName>
    </submittedName>
</protein>
<name>A0ABW6VJK0_MICFU</name>
<dbReference type="Pfam" id="PF18075">
    <property type="entry name" value="FtsX_ECD"/>
    <property type="match status" value="1"/>
</dbReference>
<evidence type="ECO:0000259" key="1">
    <source>
        <dbReference type="Pfam" id="PF18075"/>
    </source>
</evidence>
<dbReference type="Proteomes" id="UP001602119">
    <property type="component" value="Unassembled WGS sequence"/>
</dbReference>
<dbReference type="RefSeq" id="WP_387347820.1">
    <property type="nucleotide sequence ID" value="NZ_JBIAXI010000043.1"/>
</dbReference>
<keyword evidence="3" id="KW-1185">Reference proteome</keyword>
<organism evidence="2 3">
    <name type="scientific">Microtetraspora fusca</name>
    <dbReference type="NCBI Taxonomy" id="1997"/>
    <lineage>
        <taxon>Bacteria</taxon>
        <taxon>Bacillati</taxon>
        <taxon>Actinomycetota</taxon>
        <taxon>Actinomycetes</taxon>
        <taxon>Streptosporangiales</taxon>
        <taxon>Streptosporangiaceae</taxon>
        <taxon>Microtetraspora</taxon>
    </lineage>
</organism>
<accession>A0ABW6VJK0</accession>
<dbReference type="Gene3D" id="3.30.70.3040">
    <property type="match status" value="1"/>
</dbReference>
<dbReference type="EMBL" id="JBIAXI010000043">
    <property type="protein sequence ID" value="MFF4779128.1"/>
    <property type="molecule type" value="Genomic_DNA"/>
</dbReference>
<sequence length="259" mass="28415">MAVLLLGAVSDSRDERGQWPLPPPRGPWPETGTFLLHLCQDTSAEVWEWCAGGGAVTDEERWVIERTLASLPEVTSYGRKTPEEMLAIARQDHRVGDILTADLMHEGYGGTLGRGDWRSPLRALADLPGVGAPIAYRDDFWWGKADVSVALCPETPIYGFTRPCEGRGRATDAEKEAVFDRIRRLPGIEKIYAEDPAHAAKARDHISWQMPFGGDRLDDLPETFYIKLADPGAAARIEEAVAGMSGLARVREVTPVAAP</sequence>
<evidence type="ECO:0000313" key="2">
    <source>
        <dbReference type="EMBL" id="MFF4779128.1"/>
    </source>
</evidence>